<dbReference type="EMBL" id="FMTT01000018">
    <property type="protein sequence ID" value="SCW59301.1"/>
    <property type="molecule type" value="Genomic_DNA"/>
</dbReference>
<evidence type="ECO:0000313" key="2">
    <source>
        <dbReference type="Proteomes" id="UP000198601"/>
    </source>
</evidence>
<proteinExistence type="predicted"/>
<reference evidence="2" key="1">
    <citation type="submission" date="2016-10" db="EMBL/GenBank/DDBJ databases">
        <authorList>
            <person name="Varghese N."/>
            <person name="Submissions S."/>
        </authorList>
    </citation>
    <scope>NUCLEOTIDE SEQUENCE [LARGE SCALE GENOMIC DNA]</scope>
    <source>
        <strain evidence="2">CGMCC 1.8946</strain>
    </source>
</reference>
<accession>A0A1G4RRH3</accession>
<dbReference type="AlphaFoldDB" id="A0A1G4RRH3"/>
<dbReference type="Proteomes" id="UP000198601">
    <property type="component" value="Unassembled WGS sequence"/>
</dbReference>
<protein>
    <submittedName>
        <fullName evidence="1">Uncharacterized protein</fullName>
    </submittedName>
</protein>
<sequence>MNDLQQTRITFRQLLAFFVPLGMSASLVTISHVIINSTLARAAPPKLSLQATPCR</sequence>
<dbReference type="RefSeq" id="WP_245719657.1">
    <property type="nucleotide sequence ID" value="NZ_FMTT01000018.1"/>
</dbReference>
<name>A0A1G4RRH3_9BACL</name>
<evidence type="ECO:0000313" key="1">
    <source>
        <dbReference type="EMBL" id="SCW59301.1"/>
    </source>
</evidence>
<organism evidence="1 2">
    <name type="scientific">Paenibacillus tianmuensis</name>
    <dbReference type="NCBI Taxonomy" id="624147"/>
    <lineage>
        <taxon>Bacteria</taxon>
        <taxon>Bacillati</taxon>
        <taxon>Bacillota</taxon>
        <taxon>Bacilli</taxon>
        <taxon>Bacillales</taxon>
        <taxon>Paenibacillaceae</taxon>
        <taxon>Paenibacillus</taxon>
    </lineage>
</organism>
<dbReference type="STRING" id="624147.SAMN04487970_101857"/>
<keyword evidence="2" id="KW-1185">Reference proteome</keyword>
<gene>
    <name evidence="1" type="ORF">SAMN04487970_101857</name>
</gene>